<dbReference type="Gene3D" id="2.60.40.1760">
    <property type="entry name" value="glycosyl hydrolase (family 31)"/>
    <property type="match status" value="1"/>
</dbReference>
<dbReference type="SUPFAM" id="SSF51445">
    <property type="entry name" value="(Trans)glycosidases"/>
    <property type="match status" value="1"/>
</dbReference>
<accession>A0A085WRI3</accession>
<keyword evidence="9" id="KW-1185">Reference proteome</keyword>
<dbReference type="GO" id="GO:0005975">
    <property type="term" value="P:carbohydrate metabolic process"/>
    <property type="evidence" value="ECO:0007669"/>
    <property type="project" value="InterPro"/>
</dbReference>
<dbReference type="CDD" id="cd14752">
    <property type="entry name" value="GH31_N"/>
    <property type="match status" value="1"/>
</dbReference>
<dbReference type="Pfam" id="PF13802">
    <property type="entry name" value="Gal_mutarotas_2"/>
    <property type="match status" value="1"/>
</dbReference>
<evidence type="ECO:0000259" key="5">
    <source>
        <dbReference type="Pfam" id="PF01055"/>
    </source>
</evidence>
<comment type="caution">
    <text evidence="8">The sequence shown here is derived from an EMBL/GenBank/DDBJ whole genome shotgun (WGS) entry which is preliminary data.</text>
</comment>
<keyword evidence="3 4" id="KW-0326">Glycosidase</keyword>
<evidence type="ECO:0000256" key="4">
    <source>
        <dbReference type="RuleBase" id="RU361185"/>
    </source>
</evidence>
<keyword evidence="2 4" id="KW-0378">Hydrolase</keyword>
<organism evidence="8 9">
    <name type="scientific">Hyalangium minutum</name>
    <dbReference type="NCBI Taxonomy" id="394096"/>
    <lineage>
        <taxon>Bacteria</taxon>
        <taxon>Pseudomonadati</taxon>
        <taxon>Myxococcota</taxon>
        <taxon>Myxococcia</taxon>
        <taxon>Myxococcales</taxon>
        <taxon>Cystobacterineae</taxon>
        <taxon>Archangiaceae</taxon>
        <taxon>Hyalangium</taxon>
    </lineage>
</organism>
<evidence type="ECO:0000313" key="8">
    <source>
        <dbReference type="EMBL" id="KFE70296.1"/>
    </source>
</evidence>
<protein>
    <submittedName>
        <fullName evidence="8">Alpha-glucosidase</fullName>
    </submittedName>
</protein>
<name>A0A085WRI3_9BACT</name>
<dbReference type="Pfam" id="PF01055">
    <property type="entry name" value="Glyco_hydro_31_2nd"/>
    <property type="match status" value="1"/>
</dbReference>
<dbReference type="SUPFAM" id="SSF74650">
    <property type="entry name" value="Galactose mutarotase-like"/>
    <property type="match status" value="1"/>
</dbReference>
<feature type="domain" description="Glycoside hydrolase family 31 TIM barrel" evidence="5">
    <location>
        <begin position="256"/>
        <end position="598"/>
    </location>
</feature>
<dbReference type="PANTHER" id="PTHR22762">
    <property type="entry name" value="ALPHA-GLUCOSIDASE"/>
    <property type="match status" value="1"/>
</dbReference>
<evidence type="ECO:0000259" key="6">
    <source>
        <dbReference type="Pfam" id="PF13802"/>
    </source>
</evidence>
<sequence>MGSLSFLSAPMHFNDLSAETTRVTFWGSHSALEIRSPLPGVLRLRHLPSLGAAAVTLREVPSKQSWSVLEHLERPLSIRREGQGAEQTVVVGTEELSLEVQLALGTWRLRDAGGRELARCDSFAGEVRPDYPVTRFRSRLTLRSPVDEAWLGFGEKVGALDKRGMRFTFWNTDVLPHHPDTDPLYQSIPFSLGLRDGIAWGFFLDESWRMEVDVAAEDPLGVRWESSGPELDAYVFAGPLPSDVVKRYTALTGRAPLPPLWSLGAQQSRWGYENAKDIRAVLHGYRKARLPLDCLYLDIDYMEGYKVWTWDKTRYPDPAGLAREAAEQGVRLVTIVDPGVKAEPGYRVYDEALASDFLVRNDRGSVLLGEVWPKPAVFPDFTRAPVQKWWGKLHKEFLETGISGFWNDMNEPSCFKLLNGNESFSVPGVPSADVGKVEGITLPYDARHGDRRHLEVHNVYALGMAKGTYEGLRELAPERRPFVLTRAGFAGIQRYAAVWTGDNSSYWAHLELSISMLLGLGLSGVSFAGVDVPGFLGRASGEMLVRWTQLGAFYPMLRNHSAKGTPQQEPWCFGEPYLSLTRQWMEHRYRLLPTLYTLMHEASVEGLPVMRPLVMYAPGDTEALRMDDAFLFGRDLLVAPIVRQYRTRRHMYLPEGRWLPFSQLAPSGEILEGRQHTLAEAPLDTVPLWLRAGGAVALTEPALHTTTAQWKQLTWHIHAAPRIDARLYEDAGEGYGAARLTRLVGEWQSGRCVLERATEGELPLARQQETLCVYGLPAPREVRGARQHRFAEGKLTLDVEGDWRRLEILL</sequence>
<gene>
    <name evidence="8" type="ORF">DB31_5338</name>
</gene>
<dbReference type="PANTHER" id="PTHR22762:SF120">
    <property type="entry name" value="HETEROGLYCAN GLUCOSIDASE 1"/>
    <property type="match status" value="1"/>
</dbReference>
<dbReference type="SUPFAM" id="SSF51011">
    <property type="entry name" value="Glycosyl hydrolase domain"/>
    <property type="match status" value="1"/>
</dbReference>
<evidence type="ECO:0000313" key="9">
    <source>
        <dbReference type="Proteomes" id="UP000028725"/>
    </source>
</evidence>
<reference evidence="8 9" key="1">
    <citation type="submission" date="2014-04" db="EMBL/GenBank/DDBJ databases">
        <title>Genome assembly of Hyalangium minutum DSM 14724.</title>
        <authorList>
            <person name="Sharma G."/>
            <person name="Subramanian S."/>
        </authorList>
    </citation>
    <scope>NUCLEOTIDE SEQUENCE [LARGE SCALE GENOMIC DNA]</scope>
    <source>
        <strain evidence="8 9">DSM 14724</strain>
    </source>
</reference>
<dbReference type="InterPro" id="IPR017853">
    <property type="entry name" value="GH"/>
</dbReference>
<proteinExistence type="inferred from homology"/>
<dbReference type="InterPro" id="IPR000322">
    <property type="entry name" value="Glyco_hydro_31_TIM"/>
</dbReference>
<dbReference type="AlphaFoldDB" id="A0A085WRI3"/>
<dbReference type="GO" id="GO:0004553">
    <property type="term" value="F:hydrolase activity, hydrolyzing O-glycosyl compounds"/>
    <property type="evidence" value="ECO:0007669"/>
    <property type="project" value="InterPro"/>
</dbReference>
<dbReference type="EMBL" id="JMCB01000003">
    <property type="protein sequence ID" value="KFE70296.1"/>
    <property type="molecule type" value="Genomic_DNA"/>
</dbReference>
<dbReference type="STRING" id="394096.DB31_5338"/>
<dbReference type="GO" id="GO:0030246">
    <property type="term" value="F:carbohydrate binding"/>
    <property type="evidence" value="ECO:0007669"/>
    <property type="project" value="InterPro"/>
</dbReference>
<dbReference type="PATRIC" id="fig|394096.3.peg.1817"/>
<evidence type="ECO:0000256" key="3">
    <source>
        <dbReference type="ARBA" id="ARBA00023295"/>
    </source>
</evidence>
<dbReference type="Gene3D" id="3.20.20.80">
    <property type="entry name" value="Glycosidases"/>
    <property type="match status" value="1"/>
</dbReference>
<dbReference type="PROSITE" id="PS00129">
    <property type="entry name" value="GLYCOSYL_HYDROL_F31_1"/>
    <property type="match status" value="1"/>
</dbReference>
<dbReference type="InterPro" id="IPR048395">
    <property type="entry name" value="Glyco_hydro_31_C"/>
</dbReference>
<evidence type="ECO:0000259" key="7">
    <source>
        <dbReference type="Pfam" id="PF21365"/>
    </source>
</evidence>
<dbReference type="Proteomes" id="UP000028725">
    <property type="component" value="Unassembled WGS sequence"/>
</dbReference>
<dbReference type="InterPro" id="IPR030458">
    <property type="entry name" value="Glyco_hydro_31_AS"/>
</dbReference>
<evidence type="ECO:0000256" key="2">
    <source>
        <dbReference type="ARBA" id="ARBA00022801"/>
    </source>
</evidence>
<dbReference type="CDD" id="cd06604">
    <property type="entry name" value="GH31_glucosidase_II_MalA"/>
    <property type="match status" value="1"/>
</dbReference>
<comment type="similarity">
    <text evidence="1 4">Belongs to the glycosyl hydrolase 31 family.</text>
</comment>
<feature type="domain" description="Glycoside hydrolase family 31 N-terminal" evidence="6">
    <location>
        <begin position="32"/>
        <end position="213"/>
    </location>
</feature>
<dbReference type="InterPro" id="IPR025887">
    <property type="entry name" value="Glyco_hydro_31_N_dom"/>
</dbReference>
<dbReference type="Gene3D" id="2.60.40.4040">
    <property type="match status" value="1"/>
</dbReference>
<feature type="domain" description="Glycosyl hydrolase family 31 C-terminal" evidence="7">
    <location>
        <begin position="606"/>
        <end position="694"/>
    </location>
</feature>
<evidence type="ECO:0000256" key="1">
    <source>
        <dbReference type="ARBA" id="ARBA00007806"/>
    </source>
</evidence>
<dbReference type="Pfam" id="PF21365">
    <property type="entry name" value="Glyco_hydro_31_3rd"/>
    <property type="match status" value="1"/>
</dbReference>
<dbReference type="InterPro" id="IPR011013">
    <property type="entry name" value="Gal_mutarotase_sf_dom"/>
</dbReference>